<evidence type="ECO:0000313" key="3">
    <source>
        <dbReference type="EMBL" id="KOX70547.1"/>
    </source>
</evidence>
<protein>
    <submittedName>
        <fullName evidence="3">Connectin</fullName>
    </submittedName>
</protein>
<evidence type="ECO:0000256" key="2">
    <source>
        <dbReference type="ARBA" id="ARBA00022737"/>
    </source>
</evidence>
<keyword evidence="4" id="KW-1185">Reference proteome</keyword>
<dbReference type="OrthoDB" id="27267at2759"/>
<dbReference type="Pfam" id="PF00560">
    <property type="entry name" value="LRR_1"/>
    <property type="match status" value="1"/>
</dbReference>
<organism evidence="3 4">
    <name type="scientific">Melipona quadrifasciata</name>
    <dbReference type="NCBI Taxonomy" id="166423"/>
    <lineage>
        <taxon>Eukaryota</taxon>
        <taxon>Metazoa</taxon>
        <taxon>Ecdysozoa</taxon>
        <taxon>Arthropoda</taxon>
        <taxon>Hexapoda</taxon>
        <taxon>Insecta</taxon>
        <taxon>Pterygota</taxon>
        <taxon>Neoptera</taxon>
        <taxon>Endopterygota</taxon>
        <taxon>Hymenoptera</taxon>
        <taxon>Apocrita</taxon>
        <taxon>Aculeata</taxon>
        <taxon>Apoidea</taxon>
        <taxon>Anthophila</taxon>
        <taxon>Apidae</taxon>
        <taxon>Melipona</taxon>
    </lineage>
</organism>
<dbReference type="PANTHER" id="PTHR45712">
    <property type="entry name" value="AGAP008170-PA"/>
    <property type="match status" value="1"/>
</dbReference>
<dbReference type="InterPro" id="IPR050333">
    <property type="entry name" value="SLRP"/>
</dbReference>
<dbReference type="SUPFAM" id="SSF52058">
    <property type="entry name" value="L domain-like"/>
    <property type="match status" value="1"/>
</dbReference>
<keyword evidence="2" id="KW-0677">Repeat</keyword>
<dbReference type="Proteomes" id="UP000053105">
    <property type="component" value="Unassembled WGS sequence"/>
</dbReference>
<dbReference type="SMART" id="SM00369">
    <property type="entry name" value="LRR_TYP"/>
    <property type="match status" value="8"/>
</dbReference>
<sequence length="370" mass="41958">MLHSSLSAATRSRGKKKVAKETKEVNICAIEGIQAPMYCYCDNSTIRNATDATCLVLSPFSNNDPTWNYFTSQIYLQRLKFVVRTPNGLEYVPVQLLRQLKNLQKITLQDASIEELKEGAFSNLPTIAEIDLNTNLISSLRTRAFENMRNLSSIFLNANRITEINRSFLTQLACHIPWINPDRSISRDTFVNLPSLKVLSLNSNNISTLHDKAFKHLTTLEELHLVDNQIKVITADSFHGLRSLIKLDLRNNLIAMIGDRTFIEMPSLRQLDLDQNEIEYISEKALDGMRNLRNLKLSDNKLVTLDADFLAGAPGVYVLDLRDNLLKTLTFDNIKPIVTNLYNSTSQFYLSALEFRVKTVLRIPCSLTSS</sequence>
<dbReference type="STRING" id="166423.A0A0M8ZTC3"/>
<proteinExistence type="predicted"/>
<evidence type="ECO:0000313" key="4">
    <source>
        <dbReference type="Proteomes" id="UP000053105"/>
    </source>
</evidence>
<keyword evidence="1" id="KW-0433">Leucine-rich repeat</keyword>
<dbReference type="PANTHER" id="PTHR45712:SF22">
    <property type="entry name" value="INSULIN-LIKE GROWTH FACTOR-BINDING PROTEIN COMPLEX ACID LABILE SUBUNIT"/>
    <property type="match status" value="1"/>
</dbReference>
<reference evidence="3 4" key="1">
    <citation type="submission" date="2015-07" db="EMBL/GenBank/DDBJ databases">
        <title>The genome of Melipona quadrifasciata.</title>
        <authorList>
            <person name="Pan H."/>
            <person name="Kapheim K."/>
        </authorList>
    </citation>
    <scope>NUCLEOTIDE SEQUENCE [LARGE SCALE GENOMIC DNA]</scope>
    <source>
        <strain evidence="3">0111107301</strain>
        <tissue evidence="3">Whole body</tissue>
    </source>
</reference>
<dbReference type="Pfam" id="PF13855">
    <property type="entry name" value="LRR_8"/>
    <property type="match status" value="3"/>
</dbReference>
<gene>
    <name evidence="3" type="ORF">WN51_02603</name>
</gene>
<accession>A0A0M8ZTC3</accession>
<dbReference type="InterPro" id="IPR001611">
    <property type="entry name" value="Leu-rich_rpt"/>
</dbReference>
<name>A0A0M8ZTC3_9HYME</name>
<dbReference type="InterPro" id="IPR032675">
    <property type="entry name" value="LRR_dom_sf"/>
</dbReference>
<dbReference type="Gene3D" id="3.80.10.10">
    <property type="entry name" value="Ribonuclease Inhibitor"/>
    <property type="match status" value="3"/>
</dbReference>
<evidence type="ECO:0000256" key="1">
    <source>
        <dbReference type="ARBA" id="ARBA00022614"/>
    </source>
</evidence>
<dbReference type="EMBL" id="KQ435859">
    <property type="protein sequence ID" value="KOX70547.1"/>
    <property type="molecule type" value="Genomic_DNA"/>
</dbReference>
<dbReference type="PROSITE" id="PS51450">
    <property type="entry name" value="LRR"/>
    <property type="match status" value="1"/>
</dbReference>
<dbReference type="InterPro" id="IPR003591">
    <property type="entry name" value="Leu-rich_rpt_typical-subtyp"/>
</dbReference>
<dbReference type="AlphaFoldDB" id="A0A0M8ZTC3"/>